<keyword evidence="3" id="KW-1185">Reference proteome</keyword>
<dbReference type="GO" id="GO:0016746">
    <property type="term" value="F:acyltransferase activity"/>
    <property type="evidence" value="ECO:0007669"/>
    <property type="project" value="UniProtKB-KW"/>
</dbReference>
<keyword evidence="2" id="KW-0808">Transferase</keyword>
<keyword evidence="2" id="KW-0012">Acyltransferase</keyword>
<evidence type="ECO:0000259" key="1">
    <source>
        <dbReference type="Pfam" id="PF00668"/>
    </source>
</evidence>
<dbReference type="OrthoDB" id="9123229at2"/>
<dbReference type="Gene3D" id="3.30.559.10">
    <property type="entry name" value="Chloramphenicol acetyltransferase-like domain"/>
    <property type="match status" value="1"/>
</dbReference>
<dbReference type="InterPro" id="IPR001242">
    <property type="entry name" value="Condensation_dom"/>
</dbReference>
<feature type="domain" description="Condensation" evidence="1">
    <location>
        <begin position="80"/>
        <end position="376"/>
    </location>
</feature>
<organism evidence="2 3">
    <name type="scientific">Mycobacterium simiae</name>
    <name type="common">Mycobacterium habana</name>
    <dbReference type="NCBI Taxonomy" id="1784"/>
    <lineage>
        <taxon>Bacteria</taxon>
        <taxon>Bacillati</taxon>
        <taxon>Actinomycetota</taxon>
        <taxon>Actinomycetes</taxon>
        <taxon>Mycobacteriales</taxon>
        <taxon>Mycobacteriaceae</taxon>
        <taxon>Mycobacterium</taxon>
        <taxon>Mycobacterium simiae complex</taxon>
    </lineage>
</organism>
<evidence type="ECO:0000313" key="2">
    <source>
        <dbReference type="EMBL" id="KAA1246585.1"/>
    </source>
</evidence>
<dbReference type="AlphaFoldDB" id="A0A5B1BFE2"/>
<protein>
    <submittedName>
        <fullName evidence="2">Acyltransferase</fullName>
    </submittedName>
</protein>
<name>A0A5B1BFE2_MYCSI</name>
<reference evidence="2 3" key="1">
    <citation type="submission" date="2019-09" db="EMBL/GenBank/DDBJ databases">
        <title>Report of infection by Mycobacterium simiae a patient suffering from pulmonary tuberculosis.</title>
        <authorList>
            <person name="Mohanty P.S."/>
            <person name="Bansal A.K."/>
            <person name="Singh H."/>
            <person name="Sharma S."/>
            <person name="Patil S.A."/>
            <person name="Upadhaya P."/>
            <person name="Singh P.K."/>
            <person name="Kumar D."/>
            <person name="Kumar S."/>
            <person name="Singh R.K."/>
            <person name="Chaudhary B."/>
        </authorList>
    </citation>
    <scope>NUCLEOTIDE SEQUENCE [LARGE SCALE GENOMIC DNA]</scope>
    <source>
        <strain evidence="2 3">JAL-560-SIM</strain>
    </source>
</reference>
<dbReference type="Proteomes" id="UP000324701">
    <property type="component" value="Unassembled WGS sequence"/>
</dbReference>
<dbReference type="GO" id="GO:0008610">
    <property type="term" value="P:lipid biosynthetic process"/>
    <property type="evidence" value="ECO:0007669"/>
    <property type="project" value="UniProtKB-ARBA"/>
</dbReference>
<dbReference type="EMBL" id="VTZN01000219">
    <property type="protein sequence ID" value="KAA1246585.1"/>
    <property type="molecule type" value="Genomic_DNA"/>
</dbReference>
<dbReference type="SUPFAM" id="SSF52777">
    <property type="entry name" value="CoA-dependent acyltransferases"/>
    <property type="match status" value="2"/>
</dbReference>
<dbReference type="InterPro" id="IPR023213">
    <property type="entry name" value="CAT-like_dom_sf"/>
</dbReference>
<sequence>MIIGGGSSDVTLGAGIVHDWEPGPGSVVVWQPTPASIAKARQAPVVTAPPSFAQTGHLRGFVDFEKRGLDYSRLVMGSWDMPGKCDIRTMTHVINSHLRRHETYRSWFEYQNADKIIRHKITNPRDIHFVAVQLGHLTQSEWRDLVLSVPDPLQWDCFRFGLIQHADHCTLFAIVDHLHCDPALVSALYVEVLTNYNALVEGKPPVTLPPAASHDHFCVREKQSADSMTLDSTEVRKWIQFAENNGGGMPEFPLPLGDQSVHCGGDIIVERLMSPEQTAKFEANCVAAGARFSGGLFTCAALAHYELTGQPTYYGLTPFDKRSSPAECMTMGWFTGIVPFTVPIDPNSFEETARAAQASFDENLHLANVPYHRVLELAPWLKPYTSQFNMMNYMDAGLPPLSAVVATALKGRNATAYDDGRNPAYLYFSVIRLFDEVSIMAKFPNNPIARESVCRYVDVLKSVYERVAEGRHATAVVQVAR</sequence>
<gene>
    <name evidence="2" type="ORF">F0Q45_23200</name>
</gene>
<evidence type="ECO:0000313" key="3">
    <source>
        <dbReference type="Proteomes" id="UP000324701"/>
    </source>
</evidence>
<proteinExistence type="predicted"/>
<accession>A0A5B1BFE2</accession>
<dbReference type="Pfam" id="PF00668">
    <property type="entry name" value="Condensation"/>
    <property type="match status" value="1"/>
</dbReference>
<comment type="caution">
    <text evidence="2">The sequence shown here is derived from an EMBL/GenBank/DDBJ whole genome shotgun (WGS) entry which is preliminary data.</text>
</comment>
<dbReference type="Gene3D" id="3.30.559.30">
    <property type="entry name" value="Nonribosomal peptide synthetase, condensation domain"/>
    <property type="match status" value="1"/>
</dbReference>